<protein>
    <submittedName>
        <fullName evidence="1">DUF2325 domain-containing protein</fullName>
    </submittedName>
</protein>
<dbReference type="EMBL" id="JAENHL010000006">
    <property type="protein sequence ID" value="MBK1865968.1"/>
    <property type="molecule type" value="Genomic_DNA"/>
</dbReference>
<dbReference type="Proteomes" id="UP000616151">
    <property type="component" value="Unassembled WGS sequence"/>
</dbReference>
<accession>A0ACC5R042</accession>
<sequence length="442" mass="48787">MSKQLTIGLAGPVASDFGKHRTRMLLGSLFEQSGASERIERLVLAHSDEPRRRTRLWELNGTFYCSVIGTCLSTADLRQVLKKLELPEARSLSDHDLHKYGVTLAGQREGCGKFLQKALDRKHQLFITRFDRAKSESELAGFWEEACRNGDIPGGYWAVLTHPLASDALKKRVFGEVHMLSHLVGAANRADIRRLAQLEEETNALKAKIERQETQLKDAIVARHAKIAELTHLLTQVTAGPSETTPSVAPQDRDMAVLIDGLKDQLGLEAQRRQKATERLALAEERVVAERKQRQAAEQREKVLRRELELVEGSLNGNTPDTAADNLVSALLRGASVLYVGGHPGHASSLRDIVNGFSAELLYHDGGIDDQMAQLPGLVSQSRLVFFPVDCVSHDAMHSVKRLSRRAGKPYVPLRSAGLTTFLAALRSLEADTGPQQTAVHF</sequence>
<organism evidence="1 2">
    <name type="scientific">Taklimakanibacter albus</name>
    <dbReference type="NCBI Taxonomy" id="2800327"/>
    <lineage>
        <taxon>Bacteria</taxon>
        <taxon>Pseudomonadati</taxon>
        <taxon>Pseudomonadota</taxon>
        <taxon>Alphaproteobacteria</taxon>
        <taxon>Hyphomicrobiales</taxon>
        <taxon>Aestuariivirgaceae</taxon>
        <taxon>Taklimakanibacter</taxon>
    </lineage>
</organism>
<gene>
    <name evidence="1" type="ORF">JHL16_06355</name>
</gene>
<evidence type="ECO:0000313" key="1">
    <source>
        <dbReference type="EMBL" id="MBK1865968.1"/>
    </source>
</evidence>
<name>A0ACC5R042_9HYPH</name>
<comment type="caution">
    <text evidence="1">The sequence shown here is derived from an EMBL/GenBank/DDBJ whole genome shotgun (WGS) entry which is preliminary data.</text>
</comment>
<proteinExistence type="predicted"/>
<reference evidence="1" key="1">
    <citation type="submission" date="2021-01" db="EMBL/GenBank/DDBJ databases">
        <authorList>
            <person name="Sun Q."/>
        </authorList>
    </citation>
    <scope>NUCLEOTIDE SEQUENCE</scope>
    <source>
        <strain evidence="1">YIM B02566</strain>
    </source>
</reference>
<evidence type="ECO:0000313" key="2">
    <source>
        <dbReference type="Proteomes" id="UP000616151"/>
    </source>
</evidence>
<keyword evidence="2" id="KW-1185">Reference proteome</keyword>